<protein>
    <submittedName>
        <fullName evidence="1">Uncharacterized protein</fullName>
    </submittedName>
</protein>
<evidence type="ECO:0000313" key="2">
    <source>
        <dbReference type="Proteomes" id="UP000054248"/>
    </source>
</evidence>
<dbReference type="Proteomes" id="UP000054248">
    <property type="component" value="Unassembled WGS sequence"/>
</dbReference>
<sequence>YFSNYDGVVHCAMDGWSSPLVSSYLGVVISWWRDGKLRRATLDFLKLKASHTGQYQAETVYRTFEWFGL</sequence>
<reference evidence="2" key="2">
    <citation type="submission" date="2015-01" db="EMBL/GenBank/DDBJ databases">
        <title>Evolutionary Origins and Diversification of the Mycorrhizal Mutualists.</title>
        <authorList>
            <consortium name="DOE Joint Genome Institute"/>
            <consortium name="Mycorrhizal Genomics Consortium"/>
            <person name="Kohler A."/>
            <person name="Kuo A."/>
            <person name="Nagy L.G."/>
            <person name="Floudas D."/>
            <person name="Copeland A."/>
            <person name="Barry K.W."/>
            <person name="Cichocki N."/>
            <person name="Veneault-Fourrey C."/>
            <person name="LaButti K."/>
            <person name="Lindquist E.A."/>
            <person name="Lipzen A."/>
            <person name="Lundell T."/>
            <person name="Morin E."/>
            <person name="Murat C."/>
            <person name="Riley R."/>
            <person name="Ohm R."/>
            <person name="Sun H."/>
            <person name="Tunlid A."/>
            <person name="Henrissat B."/>
            <person name="Grigoriev I.V."/>
            <person name="Hibbett D.S."/>
            <person name="Martin F."/>
        </authorList>
    </citation>
    <scope>NUCLEOTIDE SEQUENCE [LARGE SCALE GENOMIC DNA]</scope>
    <source>
        <strain evidence="2">MUT 4182</strain>
    </source>
</reference>
<dbReference type="InterPro" id="IPR012337">
    <property type="entry name" value="RNaseH-like_sf"/>
</dbReference>
<dbReference type="AlphaFoldDB" id="A0A0C3LHX3"/>
<dbReference type="EMBL" id="KN823152">
    <property type="protein sequence ID" value="KIO21037.1"/>
    <property type="molecule type" value="Genomic_DNA"/>
</dbReference>
<dbReference type="HOGENOM" id="CLU_190880_0_0_1"/>
<gene>
    <name evidence="1" type="ORF">M407DRAFT_45782</name>
</gene>
<organism evidence="1 2">
    <name type="scientific">Tulasnella calospora MUT 4182</name>
    <dbReference type="NCBI Taxonomy" id="1051891"/>
    <lineage>
        <taxon>Eukaryota</taxon>
        <taxon>Fungi</taxon>
        <taxon>Dikarya</taxon>
        <taxon>Basidiomycota</taxon>
        <taxon>Agaricomycotina</taxon>
        <taxon>Agaricomycetes</taxon>
        <taxon>Cantharellales</taxon>
        <taxon>Tulasnellaceae</taxon>
        <taxon>Tulasnella</taxon>
    </lineage>
</organism>
<keyword evidence="2" id="KW-1185">Reference proteome</keyword>
<proteinExistence type="predicted"/>
<feature type="non-terminal residue" evidence="1">
    <location>
        <position position="1"/>
    </location>
</feature>
<feature type="non-terminal residue" evidence="1">
    <location>
        <position position="69"/>
    </location>
</feature>
<name>A0A0C3LHX3_9AGAM</name>
<dbReference type="STRING" id="1051891.A0A0C3LHX3"/>
<accession>A0A0C3LHX3</accession>
<reference evidence="1 2" key="1">
    <citation type="submission" date="2014-04" db="EMBL/GenBank/DDBJ databases">
        <authorList>
            <consortium name="DOE Joint Genome Institute"/>
            <person name="Kuo A."/>
            <person name="Girlanda M."/>
            <person name="Perotto S."/>
            <person name="Kohler A."/>
            <person name="Nagy L.G."/>
            <person name="Floudas D."/>
            <person name="Copeland A."/>
            <person name="Barry K.W."/>
            <person name="Cichocki N."/>
            <person name="Veneault-Fourrey C."/>
            <person name="LaButti K."/>
            <person name="Lindquist E.A."/>
            <person name="Lipzen A."/>
            <person name="Lundell T."/>
            <person name="Morin E."/>
            <person name="Murat C."/>
            <person name="Sun H."/>
            <person name="Tunlid A."/>
            <person name="Henrissat B."/>
            <person name="Grigoriev I.V."/>
            <person name="Hibbett D.S."/>
            <person name="Martin F."/>
            <person name="Nordberg H.P."/>
            <person name="Cantor M.N."/>
            <person name="Hua S.X."/>
        </authorList>
    </citation>
    <scope>NUCLEOTIDE SEQUENCE [LARGE SCALE GENOMIC DNA]</scope>
    <source>
        <strain evidence="1 2">MUT 4182</strain>
    </source>
</reference>
<dbReference type="OrthoDB" id="2628656at2759"/>
<dbReference type="SUPFAM" id="SSF53098">
    <property type="entry name" value="Ribonuclease H-like"/>
    <property type="match status" value="1"/>
</dbReference>
<evidence type="ECO:0000313" key="1">
    <source>
        <dbReference type="EMBL" id="KIO21037.1"/>
    </source>
</evidence>